<dbReference type="PANTHER" id="PTHR34786">
    <property type="entry name" value="OS09G0504900 PROTEIN"/>
    <property type="match status" value="1"/>
</dbReference>
<sequence length="146" mass="16641">MDSQVEALEEKVKSLLDQLQAECAIFERLVYKNKNQHRRSSYFQYLLKVRRDLRLLKSAKLGELLDSCFQVITGNRPKQKVHLLESLKGRKCDGGKHNFMEQLMEAACILSQRGLHFACSFILYGIFSDNFGFACVPSCSGSTNIT</sequence>
<dbReference type="InterPro" id="IPR027951">
    <property type="entry name" value="Nepro_N"/>
</dbReference>
<dbReference type="Pfam" id="PF14780">
    <property type="entry name" value="NEPRO_N"/>
    <property type="match status" value="1"/>
</dbReference>
<organism evidence="2 3">
    <name type="scientific">Acer negundo</name>
    <name type="common">Box elder</name>
    <dbReference type="NCBI Taxonomy" id="4023"/>
    <lineage>
        <taxon>Eukaryota</taxon>
        <taxon>Viridiplantae</taxon>
        <taxon>Streptophyta</taxon>
        <taxon>Embryophyta</taxon>
        <taxon>Tracheophyta</taxon>
        <taxon>Spermatophyta</taxon>
        <taxon>Magnoliopsida</taxon>
        <taxon>eudicotyledons</taxon>
        <taxon>Gunneridae</taxon>
        <taxon>Pentapetalae</taxon>
        <taxon>rosids</taxon>
        <taxon>malvids</taxon>
        <taxon>Sapindales</taxon>
        <taxon>Sapindaceae</taxon>
        <taxon>Hippocastanoideae</taxon>
        <taxon>Acereae</taxon>
        <taxon>Acer</taxon>
    </lineage>
</organism>
<proteinExistence type="predicted"/>
<dbReference type="Proteomes" id="UP001064489">
    <property type="component" value="Chromosome 6"/>
</dbReference>
<reference evidence="2" key="1">
    <citation type="journal article" date="2022" name="Plant J.">
        <title>Strategies of tolerance reflected in two North American maple genomes.</title>
        <authorList>
            <person name="McEvoy S.L."/>
            <person name="Sezen U.U."/>
            <person name="Trouern-Trend A."/>
            <person name="McMahon S.M."/>
            <person name="Schaberg P.G."/>
            <person name="Yang J."/>
            <person name="Wegrzyn J.L."/>
            <person name="Swenson N.G."/>
        </authorList>
    </citation>
    <scope>NUCLEOTIDE SEQUENCE</scope>
    <source>
        <strain evidence="2">91603</strain>
    </source>
</reference>
<dbReference type="EMBL" id="JAJSOW010000004">
    <property type="protein sequence ID" value="KAI9192051.1"/>
    <property type="molecule type" value="Genomic_DNA"/>
</dbReference>
<accession>A0AAD5JBG7</accession>
<dbReference type="PANTHER" id="PTHR34786:SF1">
    <property type="entry name" value="OS09G0504900 PROTEIN"/>
    <property type="match status" value="1"/>
</dbReference>
<reference evidence="2" key="2">
    <citation type="submission" date="2023-02" db="EMBL/GenBank/DDBJ databases">
        <authorList>
            <person name="Swenson N.G."/>
            <person name="Wegrzyn J.L."/>
            <person name="Mcevoy S.L."/>
        </authorList>
    </citation>
    <scope>NUCLEOTIDE SEQUENCE</scope>
    <source>
        <strain evidence="2">91603</strain>
        <tissue evidence="2">Leaf</tissue>
    </source>
</reference>
<evidence type="ECO:0000313" key="2">
    <source>
        <dbReference type="EMBL" id="KAI9192051.1"/>
    </source>
</evidence>
<evidence type="ECO:0000259" key="1">
    <source>
        <dbReference type="Pfam" id="PF14780"/>
    </source>
</evidence>
<gene>
    <name evidence="2" type="ORF">LWI28_017643</name>
</gene>
<name>A0AAD5JBG7_ACENE</name>
<evidence type="ECO:0000313" key="3">
    <source>
        <dbReference type="Proteomes" id="UP001064489"/>
    </source>
</evidence>
<feature type="domain" description="Nucleolus and neural progenitor protein-like N-terminal" evidence="1">
    <location>
        <begin position="10"/>
        <end position="74"/>
    </location>
</feature>
<protein>
    <recommendedName>
        <fullName evidence="1">Nucleolus and neural progenitor protein-like N-terminal domain-containing protein</fullName>
    </recommendedName>
</protein>
<dbReference type="AlphaFoldDB" id="A0AAD5JBG7"/>
<comment type="caution">
    <text evidence="2">The sequence shown here is derived from an EMBL/GenBank/DDBJ whole genome shotgun (WGS) entry which is preliminary data.</text>
</comment>
<keyword evidence="3" id="KW-1185">Reference proteome</keyword>